<dbReference type="Pfam" id="PF22422">
    <property type="entry name" value="MGH1-like_GH"/>
    <property type="match status" value="1"/>
</dbReference>
<proteinExistence type="inferred from homology"/>
<keyword evidence="3" id="KW-0326">Glycosidase</keyword>
<keyword evidence="6" id="KW-1185">Reference proteome</keyword>
<dbReference type="AlphaFoldDB" id="A0A1W2FT72"/>
<dbReference type="EMBL" id="FWXV01000011">
    <property type="protein sequence ID" value="SMD24964.1"/>
    <property type="molecule type" value="Genomic_DNA"/>
</dbReference>
<reference evidence="5 6" key="1">
    <citation type="submission" date="2017-04" db="EMBL/GenBank/DDBJ databases">
        <authorList>
            <person name="Afonso C.L."/>
            <person name="Miller P.J."/>
            <person name="Scott M.A."/>
            <person name="Spackman E."/>
            <person name="Goraichik I."/>
            <person name="Dimitrov K.M."/>
            <person name="Suarez D.L."/>
            <person name="Swayne D.E."/>
        </authorList>
    </citation>
    <scope>NUCLEOTIDE SEQUENCE [LARGE SCALE GENOMIC DNA]</scope>
    <source>
        <strain evidence="5 6">DSM 43828</strain>
    </source>
</reference>
<evidence type="ECO:0000259" key="4">
    <source>
        <dbReference type="Pfam" id="PF22422"/>
    </source>
</evidence>
<protein>
    <recommendedName>
        <fullName evidence="4">Mannosylglycerate hydrolase MGH1-like glycoside hydrolase domain-containing protein</fullName>
    </recommendedName>
</protein>
<dbReference type="SUPFAM" id="SSF48208">
    <property type="entry name" value="Six-hairpin glycosidases"/>
    <property type="match status" value="1"/>
</dbReference>
<evidence type="ECO:0000256" key="1">
    <source>
        <dbReference type="ARBA" id="ARBA00010833"/>
    </source>
</evidence>
<dbReference type="InterPro" id="IPR004888">
    <property type="entry name" value="Glycoside_hydrolase_63"/>
</dbReference>
<dbReference type="InterPro" id="IPR008928">
    <property type="entry name" value="6-hairpin_glycosidase_sf"/>
</dbReference>
<sequence length="430" mass="46635">MIDQVSLRAKASRVLLGNWRGQSTVPAGGLYPHQWSWDSAFIAVGLRHLSALRAQRELESLFGAQWPDGRVPHIVFDPVTPPEAYFPGADFWRSAEVLGAGRPATSGLIQPPVHALAAWQTFRADPDLARRRGFLPRLYPRLVAWHRYLIERRCFGGHGLVSIVHPWESGMDNSPAWDAPLSRINPVPAGEFQRRDLDHAAAAERPTAADYGRYVRLAATYRDHGYADSLAVHAFAVEDPLTNALLAASESALADIAAEIGADPAAHRAAVAELSAAMVDVLFDEGEGTFRSFDVHSGQSLGGGSVAGIVPLVVPGLSVADALVKTAVGRRFRIGETGLPPSFDLTDELFDANRYWRGPVWFNIGWLIWRGLLLHAAHDIADTVRHALLSAADTAGFREYVNPITGQGLGARDFSWTAAVTVDLLAGATR</sequence>
<evidence type="ECO:0000256" key="2">
    <source>
        <dbReference type="ARBA" id="ARBA00022801"/>
    </source>
</evidence>
<dbReference type="GO" id="GO:0006487">
    <property type="term" value="P:protein N-linked glycosylation"/>
    <property type="evidence" value="ECO:0007669"/>
    <property type="project" value="TreeGrafter"/>
</dbReference>
<comment type="similarity">
    <text evidence="1">Belongs to the glycosyl hydrolase 63 family.</text>
</comment>
<organism evidence="5 6">
    <name type="scientific">Kibdelosporangium aridum</name>
    <dbReference type="NCBI Taxonomy" id="2030"/>
    <lineage>
        <taxon>Bacteria</taxon>
        <taxon>Bacillati</taxon>
        <taxon>Actinomycetota</taxon>
        <taxon>Actinomycetes</taxon>
        <taxon>Pseudonocardiales</taxon>
        <taxon>Pseudonocardiaceae</taxon>
        <taxon>Kibdelosporangium</taxon>
    </lineage>
</organism>
<evidence type="ECO:0000313" key="6">
    <source>
        <dbReference type="Proteomes" id="UP000192674"/>
    </source>
</evidence>
<evidence type="ECO:0000313" key="5">
    <source>
        <dbReference type="EMBL" id="SMD24964.1"/>
    </source>
</evidence>
<accession>A0A1W2FT72</accession>
<gene>
    <name evidence="5" type="ORF">SAMN05661093_08830</name>
</gene>
<dbReference type="RefSeq" id="WP_235039190.1">
    <property type="nucleotide sequence ID" value="NZ_FWXV01000011.1"/>
</dbReference>
<name>A0A1W2FT72_KIBAR</name>
<evidence type="ECO:0000256" key="3">
    <source>
        <dbReference type="ARBA" id="ARBA00023295"/>
    </source>
</evidence>
<dbReference type="InterPro" id="IPR012341">
    <property type="entry name" value="6hp_glycosidase-like_sf"/>
</dbReference>
<dbReference type="GO" id="GO:0004573">
    <property type="term" value="F:Glc3Man9GlcNAc2 oligosaccharide glucosidase activity"/>
    <property type="evidence" value="ECO:0007669"/>
    <property type="project" value="InterPro"/>
</dbReference>
<keyword evidence="2" id="KW-0378">Hydrolase</keyword>
<dbReference type="Proteomes" id="UP000192674">
    <property type="component" value="Unassembled WGS sequence"/>
</dbReference>
<dbReference type="PANTHER" id="PTHR10412:SF11">
    <property type="entry name" value="MANNOSYL-OLIGOSACCHARIDE GLUCOSIDASE"/>
    <property type="match status" value="1"/>
</dbReference>
<dbReference type="GO" id="GO:0009311">
    <property type="term" value="P:oligosaccharide metabolic process"/>
    <property type="evidence" value="ECO:0007669"/>
    <property type="project" value="InterPro"/>
</dbReference>
<dbReference type="PANTHER" id="PTHR10412">
    <property type="entry name" value="MANNOSYL-OLIGOSACCHARIDE GLUCOSIDASE"/>
    <property type="match status" value="1"/>
</dbReference>
<feature type="domain" description="Mannosylglycerate hydrolase MGH1-like glycoside hydrolase" evidence="4">
    <location>
        <begin position="31"/>
        <end position="417"/>
    </location>
</feature>
<dbReference type="Gene3D" id="1.50.10.10">
    <property type="match status" value="1"/>
</dbReference>
<dbReference type="InterPro" id="IPR054491">
    <property type="entry name" value="MGH1-like_GH"/>
</dbReference>